<organism evidence="6 7">
    <name type="scientific">Paenibacillus chitinolyticus</name>
    <dbReference type="NCBI Taxonomy" id="79263"/>
    <lineage>
        <taxon>Bacteria</taxon>
        <taxon>Bacillati</taxon>
        <taxon>Bacillota</taxon>
        <taxon>Bacilli</taxon>
        <taxon>Bacillales</taxon>
        <taxon>Paenibacillaceae</taxon>
        <taxon>Paenibacillus</taxon>
    </lineage>
</organism>
<dbReference type="CDD" id="cd02209">
    <property type="entry name" value="cupin_XRE_C"/>
    <property type="match status" value="1"/>
</dbReference>
<dbReference type="EMBL" id="JAMDMJ010000008">
    <property type="protein sequence ID" value="MCY9595780.1"/>
    <property type="molecule type" value="Genomic_DNA"/>
</dbReference>
<dbReference type="InterPro" id="IPR013096">
    <property type="entry name" value="Cupin_2"/>
</dbReference>
<name>A0A410WT66_9BACL</name>
<gene>
    <name evidence="5" type="ORF">M5X16_08345</name>
    <name evidence="6" type="ORF">PC41400_07585</name>
</gene>
<dbReference type="RefSeq" id="WP_009676228.1">
    <property type="nucleotide sequence ID" value="NZ_BQWH01000001.1"/>
</dbReference>
<keyword evidence="8" id="KW-1185">Reference proteome</keyword>
<evidence type="ECO:0000313" key="6">
    <source>
        <dbReference type="EMBL" id="QAV17530.1"/>
    </source>
</evidence>
<dbReference type="Pfam" id="PF01381">
    <property type="entry name" value="HTH_3"/>
    <property type="match status" value="1"/>
</dbReference>
<dbReference type="KEGG" id="pchi:PC41400_07585"/>
<dbReference type="EMBL" id="CP026520">
    <property type="protein sequence ID" value="QAV17530.1"/>
    <property type="molecule type" value="Genomic_DNA"/>
</dbReference>
<keyword evidence="1" id="KW-0805">Transcription regulation</keyword>
<evidence type="ECO:0000256" key="2">
    <source>
        <dbReference type="ARBA" id="ARBA00023125"/>
    </source>
</evidence>
<feature type="domain" description="HTH cro/C1-type" evidence="4">
    <location>
        <begin position="12"/>
        <end position="66"/>
    </location>
</feature>
<dbReference type="InterPro" id="IPR010982">
    <property type="entry name" value="Lambda_DNA-bd_dom_sf"/>
</dbReference>
<dbReference type="Proteomes" id="UP001527202">
    <property type="component" value="Unassembled WGS sequence"/>
</dbReference>
<evidence type="ECO:0000313" key="8">
    <source>
        <dbReference type="Proteomes" id="UP001527202"/>
    </source>
</evidence>
<dbReference type="Pfam" id="PF07883">
    <property type="entry name" value="Cupin_2"/>
    <property type="match status" value="1"/>
</dbReference>
<evidence type="ECO:0000256" key="1">
    <source>
        <dbReference type="ARBA" id="ARBA00023015"/>
    </source>
</evidence>
<dbReference type="PROSITE" id="PS50943">
    <property type="entry name" value="HTH_CROC1"/>
    <property type="match status" value="1"/>
</dbReference>
<dbReference type="Proteomes" id="UP000288943">
    <property type="component" value="Chromosome"/>
</dbReference>
<dbReference type="GeneID" id="95374673"/>
<dbReference type="SUPFAM" id="SSF47413">
    <property type="entry name" value="lambda repressor-like DNA-binding domains"/>
    <property type="match status" value="1"/>
</dbReference>
<dbReference type="GO" id="GO:0005829">
    <property type="term" value="C:cytosol"/>
    <property type="evidence" value="ECO:0007669"/>
    <property type="project" value="TreeGrafter"/>
</dbReference>
<dbReference type="PANTHER" id="PTHR46797:SF23">
    <property type="entry name" value="HTH-TYPE TRANSCRIPTIONAL REGULATOR SUTR"/>
    <property type="match status" value="1"/>
</dbReference>
<proteinExistence type="predicted"/>
<dbReference type="Gene3D" id="2.60.120.10">
    <property type="entry name" value="Jelly Rolls"/>
    <property type="match status" value="1"/>
</dbReference>
<protein>
    <submittedName>
        <fullName evidence="6">XRE family transcriptional regulator</fullName>
    </submittedName>
</protein>
<evidence type="ECO:0000313" key="5">
    <source>
        <dbReference type="EMBL" id="MCY9595780.1"/>
    </source>
</evidence>
<keyword evidence="3" id="KW-0804">Transcription</keyword>
<dbReference type="AlphaFoldDB" id="A0A410WT66"/>
<dbReference type="CDD" id="cd00093">
    <property type="entry name" value="HTH_XRE"/>
    <property type="match status" value="1"/>
</dbReference>
<dbReference type="GO" id="GO:0003700">
    <property type="term" value="F:DNA-binding transcription factor activity"/>
    <property type="evidence" value="ECO:0007669"/>
    <property type="project" value="TreeGrafter"/>
</dbReference>
<dbReference type="Gene3D" id="1.10.260.40">
    <property type="entry name" value="lambda repressor-like DNA-binding domains"/>
    <property type="match status" value="1"/>
</dbReference>
<reference evidence="5 8" key="2">
    <citation type="submission" date="2022-05" db="EMBL/GenBank/DDBJ databases">
        <title>Genome Sequencing of Bee-Associated Microbes.</title>
        <authorList>
            <person name="Dunlap C."/>
        </authorList>
    </citation>
    <scope>NUCLEOTIDE SEQUENCE [LARGE SCALE GENOMIC DNA]</scope>
    <source>
        <strain evidence="5 8">NRRL B-23120</strain>
    </source>
</reference>
<sequence>MDNMVERVAGNLKKIRRSRGLSLDKLAELTGVSKTMLAQIERAESNPTITILWKIAHGLHISVSALIEDEKPSVTLVKKSELFPMSSEEGKYTAYPLFPYDGSSRFEIYSVELQPGCEYESDPHHEGVEEYVSVTRGTLEMQIGEQVIVAENGDAIRFHADQSHIYRNSTDEVVHIQSVILYPF</sequence>
<keyword evidence="2" id="KW-0238">DNA-binding</keyword>
<dbReference type="SMART" id="SM00530">
    <property type="entry name" value="HTH_XRE"/>
    <property type="match status" value="1"/>
</dbReference>
<evidence type="ECO:0000259" key="4">
    <source>
        <dbReference type="PROSITE" id="PS50943"/>
    </source>
</evidence>
<dbReference type="PANTHER" id="PTHR46797">
    <property type="entry name" value="HTH-TYPE TRANSCRIPTIONAL REGULATOR"/>
    <property type="match status" value="1"/>
</dbReference>
<dbReference type="InterPro" id="IPR014710">
    <property type="entry name" value="RmlC-like_jellyroll"/>
</dbReference>
<evidence type="ECO:0000256" key="3">
    <source>
        <dbReference type="ARBA" id="ARBA00023163"/>
    </source>
</evidence>
<evidence type="ECO:0000313" key="7">
    <source>
        <dbReference type="Proteomes" id="UP000288943"/>
    </source>
</evidence>
<dbReference type="SUPFAM" id="SSF51182">
    <property type="entry name" value="RmlC-like cupins"/>
    <property type="match status" value="1"/>
</dbReference>
<dbReference type="OrthoDB" id="9781521at2"/>
<dbReference type="InterPro" id="IPR011051">
    <property type="entry name" value="RmlC_Cupin_sf"/>
</dbReference>
<reference evidence="6 7" key="1">
    <citation type="submission" date="2018-01" db="EMBL/GenBank/DDBJ databases">
        <title>The whole genome sequencing and assembly of Paenibacillus chitinolyticus KCCM 41400 strain.</title>
        <authorList>
            <person name="Kim J.-Y."/>
            <person name="Park M.-K."/>
            <person name="Lee Y.-J."/>
            <person name="Yi H."/>
            <person name="Bahn Y.-S."/>
            <person name="Kim J.F."/>
            <person name="Lee D.-W."/>
        </authorList>
    </citation>
    <scope>NUCLEOTIDE SEQUENCE [LARGE SCALE GENOMIC DNA]</scope>
    <source>
        <strain evidence="6 7">KCCM 41400</strain>
    </source>
</reference>
<dbReference type="InterPro" id="IPR050807">
    <property type="entry name" value="TransReg_Diox_bact_type"/>
</dbReference>
<dbReference type="GO" id="GO:0003677">
    <property type="term" value="F:DNA binding"/>
    <property type="evidence" value="ECO:0007669"/>
    <property type="project" value="UniProtKB-KW"/>
</dbReference>
<accession>A0A410WT66</accession>
<dbReference type="InterPro" id="IPR001387">
    <property type="entry name" value="Cro/C1-type_HTH"/>
</dbReference>